<keyword evidence="6" id="KW-0472">Membrane</keyword>
<keyword evidence="2" id="KW-1003">Cell membrane</keyword>
<dbReference type="InterPro" id="IPR003439">
    <property type="entry name" value="ABC_transporter-like_ATP-bd"/>
</dbReference>
<dbReference type="Pfam" id="PF00005">
    <property type="entry name" value="ABC_tran"/>
    <property type="match status" value="1"/>
</dbReference>
<evidence type="ECO:0000256" key="5">
    <source>
        <dbReference type="ARBA" id="ARBA00022967"/>
    </source>
</evidence>
<feature type="domain" description="ABC transporter" evidence="7">
    <location>
        <begin position="8"/>
        <end position="253"/>
    </location>
</feature>
<dbReference type="Gene3D" id="3.40.50.300">
    <property type="entry name" value="P-loop containing nucleotide triphosphate hydrolases"/>
    <property type="match status" value="1"/>
</dbReference>
<dbReference type="InterPro" id="IPR027417">
    <property type="entry name" value="P-loop_NTPase"/>
</dbReference>
<dbReference type="PROSITE" id="PS50893">
    <property type="entry name" value="ABC_TRANSPORTER_2"/>
    <property type="match status" value="1"/>
</dbReference>
<dbReference type="GO" id="GO:0015416">
    <property type="term" value="F:ABC-type phosphonate transporter activity"/>
    <property type="evidence" value="ECO:0007669"/>
    <property type="project" value="InterPro"/>
</dbReference>
<evidence type="ECO:0000256" key="3">
    <source>
        <dbReference type="ARBA" id="ARBA00022741"/>
    </source>
</evidence>
<keyword evidence="3" id="KW-0547">Nucleotide-binding</keyword>
<dbReference type="GO" id="GO:0016020">
    <property type="term" value="C:membrane"/>
    <property type="evidence" value="ECO:0007669"/>
    <property type="project" value="InterPro"/>
</dbReference>
<dbReference type="InterPro" id="IPR017871">
    <property type="entry name" value="ABC_transporter-like_CS"/>
</dbReference>
<evidence type="ECO:0000256" key="1">
    <source>
        <dbReference type="ARBA" id="ARBA00022448"/>
    </source>
</evidence>
<dbReference type="AlphaFoldDB" id="A0A438AT74"/>
<dbReference type="PANTHER" id="PTHR43166">
    <property type="entry name" value="AMINO ACID IMPORT ATP-BINDING PROTEIN"/>
    <property type="match status" value="1"/>
</dbReference>
<dbReference type="EC" id="3.6.3.28" evidence="8"/>
<dbReference type="NCBIfam" id="TIGR02315">
    <property type="entry name" value="ABC_phnC"/>
    <property type="match status" value="1"/>
</dbReference>
<organism evidence="8 9">
    <name type="scientific">Rhodococcus xishaensis</name>
    <dbReference type="NCBI Taxonomy" id="2487364"/>
    <lineage>
        <taxon>Bacteria</taxon>
        <taxon>Bacillati</taxon>
        <taxon>Actinomycetota</taxon>
        <taxon>Actinomycetes</taxon>
        <taxon>Mycobacteriales</taxon>
        <taxon>Nocardiaceae</taxon>
        <taxon>Rhodococcus</taxon>
    </lineage>
</organism>
<protein>
    <submittedName>
        <fullName evidence="8">Phosphonate ABC transporter ATP-binding protein</fullName>
        <ecNumber evidence="8">3.6.3.28</ecNumber>
    </submittedName>
</protein>
<keyword evidence="1" id="KW-0813">Transport</keyword>
<evidence type="ECO:0000259" key="7">
    <source>
        <dbReference type="PROSITE" id="PS50893"/>
    </source>
</evidence>
<evidence type="ECO:0000256" key="6">
    <source>
        <dbReference type="ARBA" id="ARBA00023136"/>
    </source>
</evidence>
<dbReference type="SMART" id="SM00382">
    <property type="entry name" value="AAA"/>
    <property type="match status" value="1"/>
</dbReference>
<evidence type="ECO:0000313" key="9">
    <source>
        <dbReference type="Proteomes" id="UP000283479"/>
    </source>
</evidence>
<gene>
    <name evidence="8" type="primary">phnC</name>
    <name evidence="8" type="ORF">EGT50_11230</name>
</gene>
<dbReference type="Proteomes" id="UP000283479">
    <property type="component" value="Unassembled WGS sequence"/>
</dbReference>
<keyword evidence="9" id="KW-1185">Reference proteome</keyword>
<evidence type="ECO:0000256" key="2">
    <source>
        <dbReference type="ARBA" id="ARBA00022475"/>
    </source>
</evidence>
<dbReference type="EMBL" id="RKLO01000004">
    <property type="protein sequence ID" value="RVW02003.1"/>
    <property type="molecule type" value="Genomic_DNA"/>
</dbReference>
<dbReference type="InterPro" id="IPR012693">
    <property type="entry name" value="ABC_transpr_PhnC"/>
</dbReference>
<dbReference type="RefSeq" id="WP_127954438.1">
    <property type="nucleotide sequence ID" value="NZ_RKLO01000004.1"/>
</dbReference>
<dbReference type="PANTHER" id="PTHR43166:SF6">
    <property type="entry name" value="PHOSPHONATES IMPORT ATP-BINDING PROTEIN PHNC"/>
    <property type="match status" value="1"/>
</dbReference>
<dbReference type="SUPFAM" id="SSF52540">
    <property type="entry name" value="P-loop containing nucleoside triphosphate hydrolases"/>
    <property type="match status" value="1"/>
</dbReference>
<name>A0A438AT74_9NOCA</name>
<comment type="caution">
    <text evidence="8">The sequence shown here is derived from an EMBL/GenBank/DDBJ whole genome shotgun (WGS) entry which is preliminary data.</text>
</comment>
<dbReference type="InterPro" id="IPR050086">
    <property type="entry name" value="MetN_ABC_transporter-like"/>
</dbReference>
<dbReference type="GO" id="GO:0005524">
    <property type="term" value="F:ATP binding"/>
    <property type="evidence" value="ECO:0007669"/>
    <property type="project" value="UniProtKB-KW"/>
</dbReference>
<keyword evidence="8" id="KW-0378">Hydrolase</keyword>
<accession>A0A438AT74</accession>
<evidence type="ECO:0000313" key="8">
    <source>
        <dbReference type="EMBL" id="RVW02003.1"/>
    </source>
</evidence>
<dbReference type="CDD" id="cd03256">
    <property type="entry name" value="ABC_PhnC_transporter"/>
    <property type="match status" value="1"/>
</dbReference>
<dbReference type="PROSITE" id="PS00211">
    <property type="entry name" value="ABC_TRANSPORTER_1"/>
    <property type="match status" value="1"/>
</dbReference>
<sequence>MTGVGEAVSFSDVHLTYRQKDEAVLRGVDLEIPASDFCILLGRSGTGKSTLLRCINGLVAPYQGTVSVGGEEVHTTQRNTLRDIRRKVGMIFQGYNLVNRLTVMHNVLAGILPDVPAYRSLPGIFTAGEREQALSLLDTVGLADYANQRADQLSGGQKQRVGIARALAQNPKVILADEPIASLDPVTAGEILDLLKRINERDGITVVLSLHQLNFARTYGERIVALLDGRIGIDTTPGGLSEGEIDRIYGRGAEKAA</sequence>
<dbReference type="OrthoDB" id="3190580at2"/>
<dbReference type="InterPro" id="IPR003593">
    <property type="entry name" value="AAA+_ATPase"/>
</dbReference>
<dbReference type="GO" id="GO:0016887">
    <property type="term" value="F:ATP hydrolysis activity"/>
    <property type="evidence" value="ECO:0007669"/>
    <property type="project" value="InterPro"/>
</dbReference>
<proteinExistence type="predicted"/>
<reference evidence="8 9" key="1">
    <citation type="submission" date="2018-11" db="EMBL/GenBank/DDBJ databases">
        <title>Rhodococcus spongicola sp. nov. and Rhodococcus xishaensis sp. nov. from marine sponges.</title>
        <authorList>
            <person name="Li L."/>
            <person name="Lin H.W."/>
        </authorList>
    </citation>
    <scope>NUCLEOTIDE SEQUENCE [LARGE SCALE GENOMIC DNA]</scope>
    <source>
        <strain evidence="8 9">LHW51113</strain>
    </source>
</reference>
<keyword evidence="4 8" id="KW-0067">ATP-binding</keyword>
<evidence type="ECO:0000256" key="4">
    <source>
        <dbReference type="ARBA" id="ARBA00022840"/>
    </source>
</evidence>
<keyword evidence="5" id="KW-1278">Translocase</keyword>